<accession>A0A8J7KNH8</accession>
<evidence type="ECO:0000313" key="2">
    <source>
        <dbReference type="Proteomes" id="UP000622552"/>
    </source>
</evidence>
<sequence length="73" mass="7707">MGALQDDHDITRPPNGCQPVRCTAGCDDGLVDIPRAIVGPVLGTPLAPGELTTVLRPARCRACNGRGWLWGVE</sequence>
<dbReference type="AlphaFoldDB" id="A0A8J7KNH8"/>
<name>A0A8J7KNH8_9ACTN</name>
<comment type="caution">
    <text evidence="1">The sequence shown here is derived from an EMBL/GenBank/DDBJ whole genome shotgun (WGS) entry which is preliminary data.</text>
</comment>
<dbReference type="EMBL" id="JADOUF010000001">
    <property type="protein sequence ID" value="MBG6141604.1"/>
    <property type="molecule type" value="Genomic_DNA"/>
</dbReference>
<organism evidence="1 2">
    <name type="scientific">Longispora fulva</name>
    <dbReference type="NCBI Taxonomy" id="619741"/>
    <lineage>
        <taxon>Bacteria</taxon>
        <taxon>Bacillati</taxon>
        <taxon>Actinomycetota</taxon>
        <taxon>Actinomycetes</taxon>
        <taxon>Micromonosporales</taxon>
        <taxon>Micromonosporaceae</taxon>
        <taxon>Longispora</taxon>
    </lineage>
</organism>
<keyword evidence="2" id="KW-1185">Reference proteome</keyword>
<gene>
    <name evidence="1" type="ORF">IW245_007798</name>
</gene>
<protein>
    <submittedName>
        <fullName evidence="1">Uncharacterized protein</fullName>
    </submittedName>
</protein>
<dbReference type="Proteomes" id="UP000622552">
    <property type="component" value="Unassembled WGS sequence"/>
</dbReference>
<proteinExistence type="predicted"/>
<dbReference type="RefSeq" id="WP_197007996.1">
    <property type="nucleotide sequence ID" value="NZ_BONS01000013.1"/>
</dbReference>
<evidence type="ECO:0000313" key="1">
    <source>
        <dbReference type="EMBL" id="MBG6141604.1"/>
    </source>
</evidence>
<reference evidence="1" key="1">
    <citation type="submission" date="2020-11" db="EMBL/GenBank/DDBJ databases">
        <title>Sequencing the genomes of 1000 actinobacteria strains.</title>
        <authorList>
            <person name="Klenk H.-P."/>
        </authorList>
    </citation>
    <scope>NUCLEOTIDE SEQUENCE</scope>
    <source>
        <strain evidence="1">DSM 45356</strain>
    </source>
</reference>